<dbReference type="AlphaFoldDB" id="A0A8T1RZA9"/>
<evidence type="ECO:0000313" key="3">
    <source>
        <dbReference type="EMBL" id="KAG6922242.1"/>
    </source>
</evidence>
<keyword evidence="2" id="KW-0732">Signal</keyword>
<feature type="chain" id="PRO_5035804351" evidence="2">
    <location>
        <begin position="18"/>
        <end position="160"/>
    </location>
</feature>
<organism evidence="3 4">
    <name type="scientific">Chelydra serpentina</name>
    <name type="common">Snapping turtle</name>
    <name type="synonym">Testudo serpentina</name>
    <dbReference type="NCBI Taxonomy" id="8475"/>
    <lineage>
        <taxon>Eukaryota</taxon>
        <taxon>Metazoa</taxon>
        <taxon>Chordata</taxon>
        <taxon>Craniata</taxon>
        <taxon>Vertebrata</taxon>
        <taxon>Euteleostomi</taxon>
        <taxon>Archelosauria</taxon>
        <taxon>Testudinata</taxon>
        <taxon>Testudines</taxon>
        <taxon>Cryptodira</taxon>
        <taxon>Durocryptodira</taxon>
        <taxon>Americhelydia</taxon>
        <taxon>Chelydroidea</taxon>
        <taxon>Chelydridae</taxon>
        <taxon>Chelydra</taxon>
    </lineage>
</organism>
<reference evidence="3 4" key="1">
    <citation type="journal article" date="2020" name="G3 (Bethesda)">
        <title>Draft Genome of the Common Snapping Turtle, Chelydra serpentina, a Model for Phenotypic Plasticity in Reptiles.</title>
        <authorList>
            <person name="Das D."/>
            <person name="Singh S.K."/>
            <person name="Bierstedt J."/>
            <person name="Erickson A."/>
            <person name="Galli G.L.J."/>
            <person name="Crossley D.A. 2nd"/>
            <person name="Rhen T."/>
        </authorList>
    </citation>
    <scope>NUCLEOTIDE SEQUENCE [LARGE SCALE GENOMIC DNA]</scope>
    <source>
        <strain evidence="3">KW</strain>
    </source>
</reference>
<gene>
    <name evidence="3" type="ORF">G0U57_003182</name>
</gene>
<evidence type="ECO:0000256" key="2">
    <source>
        <dbReference type="SAM" id="SignalP"/>
    </source>
</evidence>
<dbReference type="Proteomes" id="UP000765507">
    <property type="component" value="Unassembled WGS sequence"/>
</dbReference>
<evidence type="ECO:0000256" key="1">
    <source>
        <dbReference type="SAM" id="MobiDB-lite"/>
    </source>
</evidence>
<sequence length="160" mass="17822">MLIIVSTLVSLLHPVLSAMSGALRWQGLEHWFFLLGLRLLALYFASAPWESAQQDLACAWNRSQEEETRRFCTSVCYNRHFLDPVTPTWGFSFLIALLPITIMRMLYPQEDRQGHGGEKDVASTRSNMAAGHRLVGESNMAAKSNMAAEPRPVGDSNVAA</sequence>
<dbReference type="InterPro" id="IPR038359">
    <property type="entry name" value="Connexin_N_sf"/>
</dbReference>
<feature type="non-terminal residue" evidence="3">
    <location>
        <position position="160"/>
    </location>
</feature>
<protein>
    <submittedName>
        <fullName evidence="3">Uncharacterized protein</fullName>
    </submittedName>
</protein>
<keyword evidence="4" id="KW-1185">Reference proteome</keyword>
<accession>A0A8T1RZA9</accession>
<feature type="region of interest" description="Disordered" evidence="1">
    <location>
        <begin position="137"/>
        <end position="160"/>
    </location>
</feature>
<dbReference type="OrthoDB" id="9045030at2759"/>
<proteinExistence type="predicted"/>
<evidence type="ECO:0000313" key="4">
    <source>
        <dbReference type="Proteomes" id="UP000765507"/>
    </source>
</evidence>
<dbReference type="Gene3D" id="1.20.1440.80">
    <property type="entry name" value="Gap junction channel protein cysteine-rich domain"/>
    <property type="match status" value="1"/>
</dbReference>
<comment type="caution">
    <text evidence="3">The sequence shown here is derived from an EMBL/GenBank/DDBJ whole genome shotgun (WGS) entry which is preliminary data.</text>
</comment>
<dbReference type="EMBL" id="JAHGAV010001411">
    <property type="protein sequence ID" value="KAG6922242.1"/>
    <property type="molecule type" value="Genomic_DNA"/>
</dbReference>
<feature type="signal peptide" evidence="2">
    <location>
        <begin position="1"/>
        <end position="17"/>
    </location>
</feature>
<name>A0A8T1RZA9_CHESE</name>